<feature type="compositionally biased region" description="Pro residues" evidence="1">
    <location>
        <begin position="37"/>
        <end position="57"/>
    </location>
</feature>
<sequence length="148" mass="15955">MPTMSHTWPDDMRPPSQSSWPKVSNPARPTLNFDQLIPPPATNPRRPPVPPSIPPPSNAAQTDIDPTIDRTDSSESFVYIDLPLAPAATRALANDHRSSLVIANANKVHNFGLEVHNALEQLSTAAAQITNNVPTVQTIDQIIGAVSD</sequence>
<proteinExistence type="predicted"/>
<evidence type="ECO:0000313" key="2">
    <source>
        <dbReference type="Proteomes" id="UP000887565"/>
    </source>
</evidence>
<evidence type="ECO:0000256" key="1">
    <source>
        <dbReference type="SAM" id="MobiDB-lite"/>
    </source>
</evidence>
<dbReference type="WBParaSite" id="nRc.2.0.1.t42492-RA">
    <property type="protein sequence ID" value="nRc.2.0.1.t42492-RA"/>
    <property type="gene ID" value="nRc.2.0.1.g42492"/>
</dbReference>
<dbReference type="Proteomes" id="UP000887565">
    <property type="component" value="Unplaced"/>
</dbReference>
<evidence type="ECO:0000313" key="3">
    <source>
        <dbReference type="WBParaSite" id="nRc.2.0.1.t42492-RA"/>
    </source>
</evidence>
<organism evidence="2 3">
    <name type="scientific">Romanomermis culicivorax</name>
    <name type="common">Nematode worm</name>
    <dbReference type="NCBI Taxonomy" id="13658"/>
    <lineage>
        <taxon>Eukaryota</taxon>
        <taxon>Metazoa</taxon>
        <taxon>Ecdysozoa</taxon>
        <taxon>Nematoda</taxon>
        <taxon>Enoplea</taxon>
        <taxon>Dorylaimia</taxon>
        <taxon>Mermithida</taxon>
        <taxon>Mermithoidea</taxon>
        <taxon>Mermithidae</taxon>
        <taxon>Romanomermis</taxon>
    </lineage>
</organism>
<name>A0A915KYD4_ROMCU</name>
<feature type="region of interest" description="Disordered" evidence="1">
    <location>
        <begin position="1"/>
        <end position="70"/>
    </location>
</feature>
<accession>A0A915KYD4</accession>
<reference evidence="3" key="1">
    <citation type="submission" date="2022-11" db="UniProtKB">
        <authorList>
            <consortium name="WormBaseParasite"/>
        </authorList>
    </citation>
    <scope>IDENTIFICATION</scope>
</reference>
<protein>
    <submittedName>
        <fullName evidence="3">Uncharacterized protein</fullName>
    </submittedName>
</protein>
<dbReference type="AlphaFoldDB" id="A0A915KYD4"/>
<keyword evidence="2" id="KW-1185">Reference proteome</keyword>